<evidence type="ECO:0000313" key="16">
    <source>
        <dbReference type="EMBL" id="OBZ68206.1"/>
    </source>
</evidence>
<feature type="compositionally biased region" description="Low complexity" evidence="13">
    <location>
        <begin position="998"/>
        <end position="1007"/>
    </location>
</feature>
<dbReference type="GO" id="GO:0008270">
    <property type="term" value="F:zinc ion binding"/>
    <property type="evidence" value="ECO:0007669"/>
    <property type="project" value="UniProtKB-KW"/>
</dbReference>
<keyword evidence="10" id="KW-0539">Nucleus</keyword>
<evidence type="ECO:0000256" key="1">
    <source>
        <dbReference type="ARBA" id="ARBA00004123"/>
    </source>
</evidence>
<feature type="compositionally biased region" description="Low complexity" evidence="13">
    <location>
        <begin position="153"/>
        <end position="176"/>
    </location>
</feature>
<dbReference type="InterPro" id="IPR014905">
    <property type="entry name" value="HIRAN"/>
</dbReference>
<evidence type="ECO:0000256" key="4">
    <source>
        <dbReference type="ARBA" id="ARBA00022741"/>
    </source>
</evidence>
<evidence type="ECO:0000256" key="11">
    <source>
        <dbReference type="PROSITE-ProRule" id="PRU00175"/>
    </source>
</evidence>
<dbReference type="GO" id="GO:0005524">
    <property type="term" value="F:ATP binding"/>
    <property type="evidence" value="ECO:0007669"/>
    <property type="project" value="UniProtKB-KW"/>
</dbReference>
<feature type="region of interest" description="Disordered" evidence="13">
    <location>
        <begin position="985"/>
        <end position="1024"/>
    </location>
</feature>
<keyword evidence="9" id="KW-0067">ATP-binding</keyword>
<dbReference type="Pfam" id="PF08797">
    <property type="entry name" value="HIRAN"/>
    <property type="match status" value="1"/>
</dbReference>
<gene>
    <name evidence="16" type="primary">rad5_1</name>
    <name evidence="16" type="ORF">A0H81_11823</name>
</gene>
<dbReference type="SMART" id="SM00910">
    <property type="entry name" value="HIRAN"/>
    <property type="match status" value="1"/>
</dbReference>
<dbReference type="AlphaFoldDB" id="A0A1C7LVH1"/>
<dbReference type="InterPro" id="IPR001841">
    <property type="entry name" value="Znf_RING"/>
</dbReference>
<keyword evidence="8" id="KW-0862">Zinc</keyword>
<dbReference type="InterPro" id="IPR038718">
    <property type="entry name" value="SNF2-like_sf"/>
</dbReference>
<organism evidence="16 17">
    <name type="scientific">Grifola frondosa</name>
    <name type="common">Maitake</name>
    <name type="synonym">Polyporus frondosus</name>
    <dbReference type="NCBI Taxonomy" id="5627"/>
    <lineage>
        <taxon>Eukaryota</taxon>
        <taxon>Fungi</taxon>
        <taxon>Dikarya</taxon>
        <taxon>Basidiomycota</taxon>
        <taxon>Agaricomycotina</taxon>
        <taxon>Agaricomycetes</taxon>
        <taxon>Polyporales</taxon>
        <taxon>Grifolaceae</taxon>
        <taxon>Grifola</taxon>
    </lineage>
</organism>
<feature type="region of interest" description="Disordered" evidence="13">
    <location>
        <begin position="1037"/>
        <end position="1071"/>
    </location>
</feature>
<dbReference type="Gene3D" id="3.40.50.10810">
    <property type="entry name" value="Tandem AAA-ATPase domain"/>
    <property type="match status" value="1"/>
</dbReference>
<dbReference type="SMART" id="SM00184">
    <property type="entry name" value="RING"/>
    <property type="match status" value="1"/>
</dbReference>
<keyword evidence="4" id="KW-0547">Nucleotide-binding</keyword>
<evidence type="ECO:0000259" key="14">
    <source>
        <dbReference type="PROSITE" id="PS50089"/>
    </source>
</evidence>
<dbReference type="SMART" id="SM00487">
    <property type="entry name" value="DEXDc"/>
    <property type="match status" value="1"/>
</dbReference>
<keyword evidence="17" id="KW-1185">Reference proteome</keyword>
<dbReference type="GO" id="GO:0005634">
    <property type="term" value="C:nucleus"/>
    <property type="evidence" value="ECO:0007669"/>
    <property type="project" value="UniProtKB-SubCell"/>
</dbReference>
<dbReference type="PANTHER" id="PTHR45626:SF17">
    <property type="entry name" value="HELICASE-LIKE TRANSCRIPTION FACTOR"/>
    <property type="match status" value="1"/>
</dbReference>
<dbReference type="InterPro" id="IPR001510">
    <property type="entry name" value="Znf_PARP"/>
</dbReference>
<dbReference type="SUPFAM" id="SSF52540">
    <property type="entry name" value="P-loop containing nucleoside triphosphate hydrolases"/>
    <property type="match status" value="3"/>
</dbReference>
<dbReference type="InterPro" id="IPR013083">
    <property type="entry name" value="Znf_RING/FYVE/PHD"/>
</dbReference>
<dbReference type="InterPro" id="IPR027417">
    <property type="entry name" value="P-loop_NTPase"/>
</dbReference>
<comment type="similarity">
    <text evidence="2">Belongs to the SNF2/RAD54 helicase family.</text>
</comment>
<dbReference type="SMART" id="SM01336">
    <property type="entry name" value="zf-PARP"/>
    <property type="match status" value="1"/>
</dbReference>
<evidence type="ECO:0000256" key="5">
    <source>
        <dbReference type="ARBA" id="ARBA00022771"/>
    </source>
</evidence>
<evidence type="ECO:0000259" key="15">
    <source>
        <dbReference type="PROSITE" id="PS51192"/>
    </source>
</evidence>
<dbReference type="GO" id="GO:0006281">
    <property type="term" value="P:DNA repair"/>
    <property type="evidence" value="ECO:0007669"/>
    <property type="project" value="TreeGrafter"/>
</dbReference>
<feature type="region of interest" description="Disordered" evidence="13">
    <location>
        <begin position="310"/>
        <end position="350"/>
    </location>
</feature>
<dbReference type="OrthoDB" id="448448at2759"/>
<evidence type="ECO:0000313" key="17">
    <source>
        <dbReference type="Proteomes" id="UP000092993"/>
    </source>
</evidence>
<comment type="caution">
    <text evidence="16">The sequence shown here is derived from an EMBL/GenBank/DDBJ whole genome shotgun (WGS) entry which is preliminary data.</text>
</comment>
<dbReference type="InterPro" id="IPR050628">
    <property type="entry name" value="SNF2_RAD54_helicase_TF"/>
</dbReference>
<evidence type="ECO:0000256" key="12">
    <source>
        <dbReference type="SAM" id="Coils"/>
    </source>
</evidence>
<dbReference type="GO" id="GO:0004386">
    <property type="term" value="F:helicase activity"/>
    <property type="evidence" value="ECO:0007669"/>
    <property type="project" value="UniProtKB-KW"/>
</dbReference>
<dbReference type="SUPFAM" id="SSF57850">
    <property type="entry name" value="RING/U-box"/>
    <property type="match status" value="1"/>
</dbReference>
<dbReference type="Pfam" id="PF00271">
    <property type="entry name" value="Helicase_C"/>
    <property type="match status" value="2"/>
</dbReference>
<feature type="compositionally biased region" description="Basic residues" evidence="13">
    <location>
        <begin position="1057"/>
        <end position="1069"/>
    </location>
</feature>
<dbReference type="Pfam" id="PF13923">
    <property type="entry name" value="zf-C3HC4_2"/>
    <property type="match status" value="1"/>
</dbReference>
<dbReference type="EMBL" id="LUGG01000022">
    <property type="protein sequence ID" value="OBZ68206.1"/>
    <property type="molecule type" value="Genomic_DNA"/>
</dbReference>
<keyword evidence="5 11" id="KW-0863">Zinc-finger</keyword>
<evidence type="ECO:0000256" key="10">
    <source>
        <dbReference type="ARBA" id="ARBA00023242"/>
    </source>
</evidence>
<dbReference type="InterPro" id="IPR049730">
    <property type="entry name" value="SNF2/RAD54-like_C"/>
</dbReference>
<dbReference type="PROSITE" id="PS51192">
    <property type="entry name" value="HELICASE_ATP_BIND_1"/>
    <property type="match status" value="1"/>
</dbReference>
<feature type="compositionally biased region" description="Acidic residues" evidence="13">
    <location>
        <begin position="1037"/>
        <end position="1053"/>
    </location>
</feature>
<dbReference type="InterPro" id="IPR017907">
    <property type="entry name" value="Znf_RING_CS"/>
</dbReference>
<dbReference type="InterPro" id="IPR014001">
    <property type="entry name" value="Helicase_ATP-bd"/>
</dbReference>
<dbReference type="Gene3D" id="3.40.50.300">
    <property type="entry name" value="P-loop containing nucleotide triphosphate hydrolases"/>
    <property type="match status" value="1"/>
</dbReference>
<feature type="coiled-coil region" evidence="12">
    <location>
        <begin position="357"/>
        <end position="387"/>
    </location>
</feature>
<protein>
    <submittedName>
        <fullName evidence="16">DNA repair protein rad5</fullName>
    </submittedName>
</protein>
<feature type="compositionally biased region" description="Polar residues" evidence="13">
    <location>
        <begin position="336"/>
        <end position="348"/>
    </location>
</feature>
<evidence type="ECO:0000256" key="8">
    <source>
        <dbReference type="ARBA" id="ARBA00022833"/>
    </source>
</evidence>
<dbReference type="CDD" id="cd18793">
    <property type="entry name" value="SF2_C_SNF"/>
    <property type="match status" value="1"/>
</dbReference>
<reference evidence="16 17" key="1">
    <citation type="submission" date="2016-03" db="EMBL/GenBank/DDBJ databases">
        <title>Whole genome sequencing of Grifola frondosa 9006-11.</title>
        <authorList>
            <person name="Min B."/>
            <person name="Park H."/>
            <person name="Kim J.-G."/>
            <person name="Cho H."/>
            <person name="Oh Y.-L."/>
            <person name="Kong W.-S."/>
            <person name="Choi I.-G."/>
        </authorList>
    </citation>
    <scope>NUCLEOTIDE SEQUENCE [LARGE SCALE GENOMIC DNA]</scope>
    <source>
        <strain evidence="16 17">9006-11</strain>
    </source>
</reference>
<dbReference type="PANTHER" id="PTHR45626">
    <property type="entry name" value="TRANSCRIPTION TERMINATION FACTOR 2-RELATED"/>
    <property type="match status" value="1"/>
</dbReference>
<evidence type="ECO:0000256" key="7">
    <source>
        <dbReference type="ARBA" id="ARBA00022806"/>
    </source>
</evidence>
<feature type="compositionally biased region" description="Pro residues" evidence="13">
    <location>
        <begin position="324"/>
        <end position="333"/>
    </location>
</feature>
<keyword evidence="6" id="KW-0378">Hydrolase</keyword>
<feature type="domain" description="Helicase ATP-binding" evidence="15">
    <location>
        <begin position="494"/>
        <end position="677"/>
    </location>
</feature>
<dbReference type="PROSITE" id="PS00518">
    <property type="entry name" value="ZF_RING_1"/>
    <property type="match status" value="1"/>
</dbReference>
<evidence type="ECO:0000256" key="9">
    <source>
        <dbReference type="ARBA" id="ARBA00022840"/>
    </source>
</evidence>
<evidence type="ECO:0000256" key="6">
    <source>
        <dbReference type="ARBA" id="ARBA00022801"/>
    </source>
</evidence>
<keyword evidence="3" id="KW-0479">Metal-binding</keyword>
<feature type="region of interest" description="Disordered" evidence="13">
    <location>
        <begin position="121"/>
        <end position="186"/>
    </location>
</feature>
<dbReference type="InterPro" id="IPR036957">
    <property type="entry name" value="Znf_PARP_sf"/>
</dbReference>
<dbReference type="Pfam" id="PF00176">
    <property type="entry name" value="SNF2-rel_dom"/>
    <property type="match status" value="1"/>
</dbReference>
<evidence type="ECO:0000256" key="3">
    <source>
        <dbReference type="ARBA" id="ARBA00022723"/>
    </source>
</evidence>
<dbReference type="InterPro" id="IPR000330">
    <property type="entry name" value="SNF2_N"/>
</dbReference>
<dbReference type="GO" id="GO:0016818">
    <property type="term" value="F:hydrolase activity, acting on acid anhydrides, in phosphorus-containing anhydrides"/>
    <property type="evidence" value="ECO:0007669"/>
    <property type="project" value="InterPro"/>
</dbReference>
<dbReference type="Gene3D" id="3.30.1740.10">
    <property type="entry name" value="Zinc finger, PARP-type"/>
    <property type="match status" value="1"/>
</dbReference>
<dbReference type="Proteomes" id="UP000092993">
    <property type="component" value="Unassembled WGS sequence"/>
</dbReference>
<feature type="compositionally biased region" description="Low complexity" evidence="13">
    <location>
        <begin position="310"/>
        <end position="323"/>
    </location>
</feature>
<proteinExistence type="inferred from homology"/>
<feature type="region of interest" description="Disordered" evidence="13">
    <location>
        <begin position="594"/>
        <end position="614"/>
    </location>
</feature>
<dbReference type="Gene3D" id="3.30.40.10">
    <property type="entry name" value="Zinc/RING finger domain, C3HC4 (zinc finger)"/>
    <property type="match status" value="1"/>
</dbReference>
<dbReference type="Gene3D" id="3.30.70.2330">
    <property type="match status" value="1"/>
</dbReference>
<comment type="subcellular location">
    <subcellularLocation>
        <location evidence="1">Nucleus</location>
    </subcellularLocation>
</comment>
<feature type="domain" description="RING-type" evidence="14">
    <location>
        <begin position="846"/>
        <end position="884"/>
    </location>
</feature>
<keyword evidence="12" id="KW-0175">Coiled coil</keyword>
<sequence length="1159" mass="128191">MSTSHIFEYSKSSRASCHGLPPCKGSPIELGALRYGETTFGPYGETVEWRHWYASSTSTLREIERSLSGDVSPRRSSRNWRWLSLSASPVSRTSGFATEDQSKIRLAVGLRRVSAADIPESAKVLPPSGAHGASAPGPSQKKRKAEFEAAIASSQPRSSQPGPSSQPLRSLSSLPGTQAVEDDEVEEIVEEEVKDELYCLVGPGEEVLLVREPHNPYDRNAIQVKNIGRTQVGHIPKQIAAKLAPLMDRGAVTVEGVMHEGNRKSILPSVQILLLCSSNISDWLQLFTINIYGPADKRDQLEPQLIWATPRQRGFPPRTGTGPRPVPGAPAPPRASQATAGPSSTTQRRAGLTATQIAAQQEAIRKQQEALQKANELRQILNSLEKVDDEGRRGSLLDTLCSVDDVLNLPLHPSPPGIQSGDLTVDLLKHQSQALQWCVEHEYPVLPKKESDRPFDNILLQTYYYNSEWLFCHHFYSRFNMMLCILVATKTPQQQPPLLGRGALCADSMGLGKTLTMLSLILATKADIPPEFSNSTLIVVPLSIMSNWEKQIQDHIKPGALSACVYYGTGRSMTPDEMKKYDVVITTYQTVAGEHGDSGASRNGQPSAKKKKTDKGLFDVQWKRIILDEGHSIRNPRTKMAKAVCALSAQRRWVLTGTPIINSPKDLGSILTFLRICNPLDSEDFYKRMVLRPLKDGDPSGAELLRALMSHICIRRTKEMQDKDGNHLIPLPPVDMTVVPVALHPEARVLYDAAEALCKERFDNLIERHGGIHSAAVQSNVLSMLTRMRQLALHPGLIPANYLEQLRTADEDEDEDAQPPAIQITPQDKMRLQGILAQAVEDCTECPICFDALNEPRITGCGHIFCLACISEVISRDPKCPMDRRPIGMVDLIEPLPPTDLTQGPVRRDEDEGDANIEIRHGSSAKIDQLVTLLRLTPETDKSLVFSQFTSFLDKIAETLDKEGIPYVRFDGKMSARRRQETIARFSVPLEGTAPVQSSSTQESSSRPSRRHGRSSQANVTGDVLAVDDDQDANFVMVDDDDDDDFIDDEDDEAPRKKSKKSKGKKKAGARTITSPILNGQRFGDDNPKVMLISLKAGALGLNLTVASNVYLMDPWWQEGIESQAIDRCNRRSPYNVYQLIAENTVESKVIDIQEKRNC</sequence>
<dbReference type="PROSITE" id="PS50089">
    <property type="entry name" value="ZF_RING_2"/>
    <property type="match status" value="1"/>
</dbReference>
<dbReference type="GO" id="GO:0003677">
    <property type="term" value="F:DNA binding"/>
    <property type="evidence" value="ECO:0007669"/>
    <property type="project" value="InterPro"/>
</dbReference>
<accession>A0A1C7LVH1</accession>
<evidence type="ECO:0000256" key="2">
    <source>
        <dbReference type="ARBA" id="ARBA00007025"/>
    </source>
</evidence>
<evidence type="ECO:0000256" key="13">
    <source>
        <dbReference type="SAM" id="MobiDB-lite"/>
    </source>
</evidence>
<dbReference type="STRING" id="5627.A0A1C7LVH1"/>
<dbReference type="GO" id="GO:0008094">
    <property type="term" value="F:ATP-dependent activity, acting on DNA"/>
    <property type="evidence" value="ECO:0007669"/>
    <property type="project" value="TreeGrafter"/>
</dbReference>
<dbReference type="SMART" id="SM00490">
    <property type="entry name" value="HELICc"/>
    <property type="match status" value="1"/>
</dbReference>
<dbReference type="OMA" id="ETTVWRL"/>
<dbReference type="InterPro" id="IPR001650">
    <property type="entry name" value="Helicase_C-like"/>
</dbReference>
<name>A0A1C7LVH1_GRIFR</name>
<keyword evidence="7" id="KW-0347">Helicase</keyword>